<comment type="caution">
    <text evidence="3">The sequence shown here is derived from an EMBL/GenBank/DDBJ whole genome shotgun (WGS) entry which is preliminary data.</text>
</comment>
<accession>R4G1B5</accession>
<feature type="domain" description="Gfo/Idh/MocA-like oxidoreductase N-terminal" evidence="1">
    <location>
        <begin position="2"/>
        <end position="120"/>
    </location>
</feature>
<organism evidence="3 4">
    <name type="scientific">Anoxybacillus flavithermus NBRC 109594</name>
    <dbReference type="NCBI Taxonomy" id="1315967"/>
    <lineage>
        <taxon>Bacteria</taxon>
        <taxon>Bacillati</taxon>
        <taxon>Bacillota</taxon>
        <taxon>Bacilli</taxon>
        <taxon>Bacillales</taxon>
        <taxon>Anoxybacillaceae</taxon>
        <taxon>Anoxybacillus</taxon>
    </lineage>
</organism>
<dbReference type="Pfam" id="PF01408">
    <property type="entry name" value="GFO_IDH_MocA"/>
    <property type="match status" value="1"/>
</dbReference>
<name>R4G1B5_9BACL</name>
<dbReference type="SUPFAM" id="SSF55347">
    <property type="entry name" value="Glyceraldehyde-3-phosphate dehydrogenase-like, C-terminal domain"/>
    <property type="match status" value="1"/>
</dbReference>
<dbReference type="SUPFAM" id="SSF51735">
    <property type="entry name" value="NAD(P)-binding Rossmann-fold domains"/>
    <property type="match status" value="1"/>
</dbReference>
<dbReference type="InterPro" id="IPR055170">
    <property type="entry name" value="GFO_IDH_MocA-like_dom"/>
</dbReference>
<evidence type="ECO:0000313" key="3">
    <source>
        <dbReference type="EMBL" id="GAC91748.1"/>
    </source>
</evidence>
<dbReference type="RefSeq" id="WP_006322438.1">
    <property type="nucleotide sequence ID" value="NZ_BARH01000019.1"/>
</dbReference>
<dbReference type="InterPro" id="IPR000683">
    <property type="entry name" value="Gfo/Idh/MocA-like_OxRdtase_N"/>
</dbReference>
<dbReference type="PANTHER" id="PTHR43249:SF1">
    <property type="entry name" value="D-GLUCOSIDE 3-DEHYDROGENASE"/>
    <property type="match status" value="1"/>
</dbReference>
<protein>
    <submittedName>
        <fullName evidence="3">Oxidoreductase domain-containing protein</fullName>
    </submittedName>
</protein>
<dbReference type="Pfam" id="PF22725">
    <property type="entry name" value="GFO_IDH_MocA_C3"/>
    <property type="match status" value="1"/>
</dbReference>
<sequence>MIRWAVVGAAGVVGKHHIRSILDDDKSTLIAICDTNVVKGRELSETLQVDWYADLDSLLTEKGHQLDAVSICTPHYLHYEQVAACIASGKHVLVEKPLAISSEKAFGLVQFADRQGVLLSTIQQYRCRPEIMKAKQIMDSGQIGDLYRAHAVHTTFRTEYYFRSAPWRSSKQYAGAGVIMNQAPHMIDLMLWFMGVPKRVTAVSGTVRHNIEVDDIVSVIFDYGNGIQSTIHCNTVQIPGQSYIELFGDKGNLHVERDKLSKSLLNCDINVFIKRDQSHIYAMPEAVTEDIPINKVENQTYHGTIFSAFSKAVTGEGKPIVTAREAYQLVGILEAIIESSQKGVAVELELKI</sequence>
<evidence type="ECO:0000259" key="1">
    <source>
        <dbReference type="Pfam" id="PF01408"/>
    </source>
</evidence>
<evidence type="ECO:0000313" key="4">
    <source>
        <dbReference type="Proteomes" id="UP000013057"/>
    </source>
</evidence>
<dbReference type="InterPro" id="IPR052515">
    <property type="entry name" value="Gfo/Idh/MocA_Oxidoreductase"/>
</dbReference>
<proteinExistence type="predicted"/>
<gene>
    <name evidence="3" type="ORF">KN10_2184</name>
</gene>
<dbReference type="AlphaFoldDB" id="R4G1B5"/>
<reference evidence="4" key="1">
    <citation type="journal article" date="2013" name="Genome">
        <title>Draft Genome Sequence of a Thermophilic Member of the Bacillaceae, Anoxybacillus flavithermus Strain Kn10, Isolated from the Kan-nawa Hot Spring in Japan.</title>
        <authorList>
            <person name="Matsutani M."/>
            <person name="Shirakihara Y."/>
            <person name="Imada K."/>
            <person name="Yakushi T."/>
            <person name="Matsushita K."/>
        </authorList>
    </citation>
    <scope>NUCLEOTIDE SEQUENCE [LARGE SCALE GENOMIC DNA]</scope>
    <source>
        <strain evidence="4">NBRC 109594</strain>
    </source>
</reference>
<dbReference type="Proteomes" id="UP000013057">
    <property type="component" value="Unassembled WGS sequence"/>
</dbReference>
<dbReference type="Gene3D" id="3.40.50.720">
    <property type="entry name" value="NAD(P)-binding Rossmann-like Domain"/>
    <property type="match status" value="1"/>
</dbReference>
<dbReference type="GO" id="GO:0000166">
    <property type="term" value="F:nucleotide binding"/>
    <property type="evidence" value="ECO:0007669"/>
    <property type="project" value="InterPro"/>
</dbReference>
<dbReference type="InterPro" id="IPR036291">
    <property type="entry name" value="NAD(P)-bd_dom_sf"/>
</dbReference>
<evidence type="ECO:0000259" key="2">
    <source>
        <dbReference type="Pfam" id="PF22725"/>
    </source>
</evidence>
<dbReference type="EMBL" id="BARH01000019">
    <property type="protein sequence ID" value="GAC91748.1"/>
    <property type="molecule type" value="Genomic_DNA"/>
</dbReference>
<dbReference type="Gene3D" id="3.30.360.10">
    <property type="entry name" value="Dihydrodipicolinate Reductase, domain 2"/>
    <property type="match status" value="1"/>
</dbReference>
<dbReference type="PANTHER" id="PTHR43249">
    <property type="entry name" value="UDP-N-ACETYL-2-AMINO-2-DEOXY-D-GLUCURONATE OXIDASE"/>
    <property type="match status" value="1"/>
</dbReference>
<feature type="domain" description="GFO/IDH/MocA-like oxidoreductase" evidence="2">
    <location>
        <begin position="132"/>
        <end position="253"/>
    </location>
</feature>